<feature type="domain" description="ABC transporter" evidence="5">
    <location>
        <begin position="3"/>
        <end position="230"/>
    </location>
</feature>
<name>A0A7G9GJT1_9FIRM</name>
<dbReference type="InterPro" id="IPR017871">
    <property type="entry name" value="ABC_transporter-like_CS"/>
</dbReference>
<evidence type="ECO:0000256" key="4">
    <source>
        <dbReference type="ARBA" id="ARBA00022840"/>
    </source>
</evidence>
<proteinExistence type="inferred from homology"/>
<sequence>MKLVIENLTKKYKNKVALDNVSLSMENGIYALLGPNGAGKTTLIYSIIGLITYQQGSIKYYDDQNMEMESLYEILGYLPQYPSFYKNFSVYEMLLYIATLKGLKKNIIKERISEVLHEVNLWDDKNMKIKALSGGMKQRLGIAQAIINHPRILIVDEPTAGLDPKERIRFRDVIKNISLNTIVIFATHIVSDVELIATNIILLKSGKVILDEKRETVFQYIENKIWEIEDVKENTDELLTKYPVLEAYWIEDKVHIKIISDEKPAAFAIQIKPRLEDLYMYYFGDVQ</sequence>
<dbReference type="InterPro" id="IPR027417">
    <property type="entry name" value="P-loop_NTPase"/>
</dbReference>
<dbReference type="SUPFAM" id="SSF52540">
    <property type="entry name" value="P-loop containing nucleoside triphosphate hydrolases"/>
    <property type="match status" value="1"/>
</dbReference>
<keyword evidence="3" id="KW-0547">Nucleotide-binding</keyword>
<dbReference type="PROSITE" id="PS50893">
    <property type="entry name" value="ABC_TRANSPORTER_2"/>
    <property type="match status" value="1"/>
</dbReference>
<gene>
    <name evidence="6" type="ORF">H9Q80_12385</name>
</gene>
<evidence type="ECO:0000256" key="2">
    <source>
        <dbReference type="ARBA" id="ARBA00022448"/>
    </source>
</evidence>
<dbReference type="Gene3D" id="3.40.50.300">
    <property type="entry name" value="P-loop containing nucleotide triphosphate hydrolases"/>
    <property type="match status" value="1"/>
</dbReference>
<dbReference type="InterPro" id="IPR003439">
    <property type="entry name" value="ABC_transporter-like_ATP-bd"/>
</dbReference>
<organism evidence="6 7">
    <name type="scientific">[Eubacterium] hominis</name>
    <dbReference type="NCBI Taxonomy" id="2764325"/>
    <lineage>
        <taxon>Bacteria</taxon>
        <taxon>Bacillati</taxon>
        <taxon>Bacillota</taxon>
        <taxon>Erysipelotrichia</taxon>
        <taxon>Erysipelotrichales</taxon>
        <taxon>Erysipelotrichaceae</taxon>
        <taxon>Amedibacillus</taxon>
    </lineage>
</organism>
<keyword evidence="2" id="KW-0813">Transport</keyword>
<dbReference type="PANTHER" id="PTHR43335">
    <property type="entry name" value="ABC TRANSPORTER, ATP-BINDING PROTEIN"/>
    <property type="match status" value="1"/>
</dbReference>
<evidence type="ECO:0000259" key="5">
    <source>
        <dbReference type="PROSITE" id="PS50893"/>
    </source>
</evidence>
<dbReference type="KEGG" id="ehn:H9Q80_12385"/>
<dbReference type="RefSeq" id="WP_117453871.1">
    <property type="nucleotide sequence ID" value="NZ_CP060636.1"/>
</dbReference>
<accession>A0A7G9GJT1</accession>
<keyword evidence="7" id="KW-1185">Reference proteome</keyword>
<reference evidence="6 7" key="1">
    <citation type="submission" date="2020-08" db="EMBL/GenBank/DDBJ databases">
        <authorList>
            <person name="Liu C."/>
            <person name="Sun Q."/>
        </authorList>
    </citation>
    <scope>NUCLEOTIDE SEQUENCE [LARGE SCALE GENOMIC DNA]</scope>
    <source>
        <strain evidence="6 7">NSJ-61</strain>
    </source>
</reference>
<dbReference type="EMBL" id="CP060636">
    <property type="protein sequence ID" value="QNM11063.1"/>
    <property type="molecule type" value="Genomic_DNA"/>
</dbReference>
<dbReference type="PROSITE" id="PS00211">
    <property type="entry name" value="ABC_TRANSPORTER_1"/>
    <property type="match status" value="1"/>
</dbReference>
<dbReference type="Proteomes" id="UP000515856">
    <property type="component" value="Chromosome"/>
</dbReference>
<evidence type="ECO:0000256" key="3">
    <source>
        <dbReference type="ARBA" id="ARBA00022741"/>
    </source>
</evidence>
<dbReference type="SMART" id="SM00382">
    <property type="entry name" value="AAA"/>
    <property type="match status" value="1"/>
</dbReference>
<evidence type="ECO:0000256" key="1">
    <source>
        <dbReference type="ARBA" id="ARBA00005417"/>
    </source>
</evidence>
<dbReference type="AlphaFoldDB" id="A0A7G9GJT1"/>
<dbReference type="GO" id="GO:0005524">
    <property type="term" value="F:ATP binding"/>
    <property type="evidence" value="ECO:0007669"/>
    <property type="project" value="UniProtKB-KW"/>
</dbReference>
<protein>
    <submittedName>
        <fullName evidence="6">ATP-binding cassette domain-containing protein</fullName>
    </submittedName>
</protein>
<keyword evidence="4 6" id="KW-0067">ATP-binding</keyword>
<dbReference type="GO" id="GO:0016887">
    <property type="term" value="F:ATP hydrolysis activity"/>
    <property type="evidence" value="ECO:0007669"/>
    <property type="project" value="InterPro"/>
</dbReference>
<dbReference type="PANTHER" id="PTHR43335:SF2">
    <property type="entry name" value="ABC TRANSPORTER, ATP-BINDING PROTEIN"/>
    <property type="match status" value="1"/>
</dbReference>
<dbReference type="Pfam" id="PF00005">
    <property type="entry name" value="ABC_tran"/>
    <property type="match status" value="1"/>
</dbReference>
<evidence type="ECO:0000313" key="7">
    <source>
        <dbReference type="Proteomes" id="UP000515856"/>
    </source>
</evidence>
<evidence type="ECO:0000313" key="6">
    <source>
        <dbReference type="EMBL" id="QNM11063.1"/>
    </source>
</evidence>
<comment type="similarity">
    <text evidence="1">Belongs to the ABC transporter superfamily.</text>
</comment>
<dbReference type="InterPro" id="IPR003593">
    <property type="entry name" value="AAA+_ATPase"/>
</dbReference>